<dbReference type="PANTHER" id="PTHR22893">
    <property type="entry name" value="NADH OXIDOREDUCTASE-RELATED"/>
    <property type="match status" value="1"/>
</dbReference>
<name>A0A8H5D2H4_9AGAR</name>
<dbReference type="InterPro" id="IPR001155">
    <property type="entry name" value="OxRdtase_FMN_N"/>
</dbReference>
<dbReference type="EMBL" id="JAACJM010000069">
    <property type="protein sequence ID" value="KAF5351526.1"/>
    <property type="molecule type" value="Genomic_DNA"/>
</dbReference>
<dbReference type="Pfam" id="PF00724">
    <property type="entry name" value="Oxidored_FMN"/>
    <property type="match status" value="1"/>
</dbReference>
<protein>
    <recommendedName>
        <fullName evidence="1">NADH:flavin oxidoreductase/NADH oxidase N-terminal domain-containing protein</fullName>
    </recommendedName>
</protein>
<dbReference type="Gene3D" id="3.20.20.70">
    <property type="entry name" value="Aldolase class I"/>
    <property type="match status" value="1"/>
</dbReference>
<dbReference type="PANTHER" id="PTHR22893:SF91">
    <property type="entry name" value="NADPH DEHYDROGENASE 2-RELATED"/>
    <property type="match status" value="1"/>
</dbReference>
<feature type="domain" description="NADH:flavin oxidoreductase/NADH oxidase N-terminal" evidence="1">
    <location>
        <begin position="9"/>
        <end position="356"/>
    </location>
</feature>
<dbReference type="CDD" id="cd02933">
    <property type="entry name" value="OYE_like_FMN"/>
    <property type="match status" value="1"/>
</dbReference>
<dbReference type="OrthoDB" id="276546at2759"/>
<proteinExistence type="predicted"/>
<evidence type="ECO:0000259" key="1">
    <source>
        <dbReference type="Pfam" id="PF00724"/>
    </source>
</evidence>
<dbReference type="GO" id="GO:0016491">
    <property type="term" value="F:oxidoreductase activity"/>
    <property type="evidence" value="ECO:0007669"/>
    <property type="project" value="InterPro"/>
</dbReference>
<evidence type="ECO:0000313" key="3">
    <source>
        <dbReference type="Proteomes" id="UP000559256"/>
    </source>
</evidence>
<dbReference type="InterPro" id="IPR013785">
    <property type="entry name" value="Aldolase_TIM"/>
</dbReference>
<sequence length="424" mass="46441">MASGNVSALLKPVQIGPYTARNRIFMSAMGRNRSVPTSVPNELNVEYYRQRARSAGLIVTEALLISRQGIEWPYSPGIWSSEQIEGWRKVVEAVHAEGGLIYAQVFHAGRVCHPEAPEQIAAGVPVYGPSAIAARGGKFRHIPGKPNAPYVVPAPIDDPEKFVALFKQAAVNVKEAGFDGIEVHASNGYLVNQFLESHSNQRTDEYGGSKENRARFVLETLQELIDIWGPERVGIRLSPGGGYNDMGMPLDETIDTYSYVTSEIDKLGIGYITFLRYSEATDPVFDGKNRGTPHDVVGTYSPLVKNPKTAVLVNTGFTVEEGAEVVDKGIAAAVLYGMNWIVHPDFAKRVQDGKPLDGIQRLDMMGLYGHYPPYPHSEDQLKGEKLAQLKEDLKRGYTDYPDADVALPGAQDVPVANKMVSVRG</sequence>
<dbReference type="InterPro" id="IPR045247">
    <property type="entry name" value="Oye-like"/>
</dbReference>
<gene>
    <name evidence="2" type="ORF">D9758_007236</name>
</gene>
<reference evidence="2 3" key="1">
    <citation type="journal article" date="2020" name="ISME J.">
        <title>Uncovering the hidden diversity of litter-decomposition mechanisms in mushroom-forming fungi.</title>
        <authorList>
            <person name="Floudas D."/>
            <person name="Bentzer J."/>
            <person name="Ahren D."/>
            <person name="Johansson T."/>
            <person name="Persson P."/>
            <person name="Tunlid A."/>
        </authorList>
    </citation>
    <scope>NUCLEOTIDE SEQUENCE [LARGE SCALE GENOMIC DNA]</scope>
    <source>
        <strain evidence="2 3">CBS 291.85</strain>
    </source>
</reference>
<comment type="caution">
    <text evidence="2">The sequence shown here is derived from an EMBL/GenBank/DDBJ whole genome shotgun (WGS) entry which is preliminary data.</text>
</comment>
<keyword evidence="3" id="KW-1185">Reference proteome</keyword>
<evidence type="ECO:0000313" key="2">
    <source>
        <dbReference type="EMBL" id="KAF5351526.1"/>
    </source>
</evidence>
<dbReference type="AlphaFoldDB" id="A0A8H5D2H4"/>
<organism evidence="2 3">
    <name type="scientific">Tetrapyrgos nigripes</name>
    <dbReference type="NCBI Taxonomy" id="182062"/>
    <lineage>
        <taxon>Eukaryota</taxon>
        <taxon>Fungi</taxon>
        <taxon>Dikarya</taxon>
        <taxon>Basidiomycota</taxon>
        <taxon>Agaricomycotina</taxon>
        <taxon>Agaricomycetes</taxon>
        <taxon>Agaricomycetidae</taxon>
        <taxon>Agaricales</taxon>
        <taxon>Marasmiineae</taxon>
        <taxon>Marasmiaceae</taxon>
        <taxon>Tetrapyrgos</taxon>
    </lineage>
</organism>
<dbReference type="SUPFAM" id="SSF51395">
    <property type="entry name" value="FMN-linked oxidoreductases"/>
    <property type="match status" value="1"/>
</dbReference>
<dbReference type="GO" id="GO:0010181">
    <property type="term" value="F:FMN binding"/>
    <property type="evidence" value="ECO:0007669"/>
    <property type="project" value="InterPro"/>
</dbReference>
<accession>A0A8H5D2H4</accession>
<dbReference type="Proteomes" id="UP000559256">
    <property type="component" value="Unassembled WGS sequence"/>
</dbReference>